<evidence type="ECO:0000256" key="2">
    <source>
        <dbReference type="PIRSR" id="PIRSR601952-2"/>
    </source>
</evidence>
<organism evidence="4 5">
    <name type="scientific">Eumeta variegata</name>
    <name type="common">Bagworm moth</name>
    <name type="synonym">Eumeta japonica</name>
    <dbReference type="NCBI Taxonomy" id="151549"/>
    <lineage>
        <taxon>Eukaryota</taxon>
        <taxon>Metazoa</taxon>
        <taxon>Ecdysozoa</taxon>
        <taxon>Arthropoda</taxon>
        <taxon>Hexapoda</taxon>
        <taxon>Insecta</taxon>
        <taxon>Pterygota</taxon>
        <taxon>Neoptera</taxon>
        <taxon>Endopterygota</taxon>
        <taxon>Lepidoptera</taxon>
        <taxon>Glossata</taxon>
        <taxon>Ditrysia</taxon>
        <taxon>Tineoidea</taxon>
        <taxon>Psychidae</taxon>
        <taxon>Oiketicinae</taxon>
        <taxon>Eumeta</taxon>
    </lineage>
</organism>
<dbReference type="InterPro" id="IPR017850">
    <property type="entry name" value="Alkaline_phosphatase_core_sf"/>
</dbReference>
<dbReference type="Pfam" id="PF00245">
    <property type="entry name" value="Alk_phosphatase"/>
    <property type="match status" value="1"/>
</dbReference>
<feature type="region of interest" description="Disordered" evidence="3">
    <location>
        <begin position="245"/>
        <end position="285"/>
    </location>
</feature>
<evidence type="ECO:0000313" key="5">
    <source>
        <dbReference type="Proteomes" id="UP000299102"/>
    </source>
</evidence>
<gene>
    <name evidence="4" type="ORF">EVAR_37845_1</name>
</gene>
<dbReference type="Gene3D" id="3.40.720.10">
    <property type="entry name" value="Alkaline Phosphatase, subunit A"/>
    <property type="match status" value="1"/>
</dbReference>
<dbReference type="GO" id="GO:0004035">
    <property type="term" value="F:alkaline phosphatase activity"/>
    <property type="evidence" value="ECO:0007669"/>
    <property type="project" value="UniProtKB-EC"/>
</dbReference>
<sequence>MGHFTSPHPINPIHPTLDSDSVSPKKPQTKASYATTKPNYVPPYKKPKYPSLTILCRVISNEIDKETIKVMLCFRICLFEYSHMEFNAERGPPGADDPSLADMTRAALSILSKNDKGFFLFIEAVADRRVRLLSAFMRSILNRHKSNEAQKKRGTQASFSVAAQIDGKVSSFHMHLLGLGLATSSTCTSLVLEMPERRVQHERALSQTVVAQYHQLVIIIKEVVVPVCRSGTSWRRNENRQRRVKRCSAGRARGGSARLSNDGCGGMSDRELEPRSHTIHETLRN</sequence>
<dbReference type="GO" id="GO:0046872">
    <property type="term" value="F:metal ion binding"/>
    <property type="evidence" value="ECO:0007669"/>
    <property type="project" value="UniProtKB-KW"/>
</dbReference>
<dbReference type="SUPFAM" id="SSF53649">
    <property type="entry name" value="Alkaline phosphatase-like"/>
    <property type="match status" value="1"/>
</dbReference>
<protein>
    <recommendedName>
        <fullName evidence="1">alkaline phosphatase</fullName>
        <ecNumber evidence="1">3.1.3.1</ecNumber>
    </recommendedName>
</protein>
<comment type="caution">
    <text evidence="4">The sequence shown here is derived from an EMBL/GenBank/DDBJ whole genome shotgun (WGS) entry which is preliminary data.</text>
</comment>
<dbReference type="InterPro" id="IPR001952">
    <property type="entry name" value="Alkaline_phosphatase"/>
</dbReference>
<keyword evidence="2" id="KW-0460">Magnesium</keyword>
<dbReference type="AlphaFoldDB" id="A0A4C1X064"/>
<dbReference type="STRING" id="151549.A0A4C1X064"/>
<evidence type="ECO:0000256" key="3">
    <source>
        <dbReference type="SAM" id="MobiDB-lite"/>
    </source>
</evidence>
<dbReference type="PANTHER" id="PTHR11596">
    <property type="entry name" value="ALKALINE PHOSPHATASE"/>
    <property type="match status" value="1"/>
</dbReference>
<evidence type="ECO:0000313" key="4">
    <source>
        <dbReference type="EMBL" id="GBP57166.1"/>
    </source>
</evidence>
<dbReference type="OrthoDB" id="5818554at2759"/>
<accession>A0A4C1X064</accession>
<feature type="binding site" evidence="2">
    <location>
        <position position="123"/>
    </location>
    <ligand>
        <name>Mg(2+)</name>
        <dbReference type="ChEBI" id="CHEBI:18420"/>
    </ligand>
</feature>
<dbReference type="EMBL" id="BGZK01000710">
    <property type="protein sequence ID" value="GBP57166.1"/>
    <property type="molecule type" value="Genomic_DNA"/>
</dbReference>
<keyword evidence="5" id="KW-1185">Reference proteome</keyword>
<feature type="compositionally biased region" description="Basic and acidic residues" evidence="3">
    <location>
        <begin position="268"/>
        <end position="285"/>
    </location>
</feature>
<dbReference type="Proteomes" id="UP000299102">
    <property type="component" value="Unassembled WGS sequence"/>
</dbReference>
<comment type="cofactor">
    <cofactor evidence="2">
        <name>Mg(2+)</name>
        <dbReference type="ChEBI" id="CHEBI:18420"/>
    </cofactor>
    <text evidence="2">Binds 1 Mg(2+) ion.</text>
</comment>
<proteinExistence type="predicted"/>
<dbReference type="PANTHER" id="PTHR11596:SF91">
    <property type="entry name" value="ALKALINE PHOSPHATASE-RELATED"/>
    <property type="match status" value="1"/>
</dbReference>
<feature type="region of interest" description="Disordered" evidence="3">
    <location>
        <begin position="1"/>
        <end position="39"/>
    </location>
</feature>
<reference evidence="4 5" key="1">
    <citation type="journal article" date="2019" name="Commun. Biol.">
        <title>The bagworm genome reveals a unique fibroin gene that provides high tensile strength.</title>
        <authorList>
            <person name="Kono N."/>
            <person name="Nakamura H."/>
            <person name="Ohtoshi R."/>
            <person name="Tomita M."/>
            <person name="Numata K."/>
            <person name="Arakawa K."/>
        </authorList>
    </citation>
    <scope>NUCLEOTIDE SEQUENCE [LARGE SCALE GENOMIC DNA]</scope>
</reference>
<name>A0A4C1X064_EUMVA</name>
<dbReference type="EC" id="3.1.3.1" evidence="1"/>
<evidence type="ECO:0000256" key="1">
    <source>
        <dbReference type="ARBA" id="ARBA00012647"/>
    </source>
</evidence>
<keyword evidence="2" id="KW-0479">Metal-binding</keyword>